<accession>A0A1G6ZYV3</accession>
<dbReference type="Gene3D" id="2.70.70.10">
    <property type="entry name" value="Glucose Permease (Domain IIA)"/>
    <property type="match status" value="1"/>
</dbReference>
<name>A0A1G6ZYV3_9BACT</name>
<dbReference type="RefSeq" id="WP_245691339.1">
    <property type="nucleotide sequence ID" value="NZ_FNAQ01000003.1"/>
</dbReference>
<proteinExistence type="predicted"/>
<keyword evidence="1" id="KW-0732">Signal</keyword>
<protein>
    <submittedName>
        <fullName evidence="3">Peptidase family M23</fullName>
    </submittedName>
</protein>
<evidence type="ECO:0000313" key="4">
    <source>
        <dbReference type="Proteomes" id="UP000243205"/>
    </source>
</evidence>
<evidence type="ECO:0000313" key="3">
    <source>
        <dbReference type="EMBL" id="SDE07752.1"/>
    </source>
</evidence>
<dbReference type="InterPro" id="IPR011055">
    <property type="entry name" value="Dup_hybrid_motif"/>
</dbReference>
<dbReference type="EMBL" id="FNAQ01000003">
    <property type="protein sequence ID" value="SDE07752.1"/>
    <property type="molecule type" value="Genomic_DNA"/>
</dbReference>
<dbReference type="InterPro" id="IPR016047">
    <property type="entry name" value="M23ase_b-sheet_dom"/>
</dbReference>
<keyword evidence="4" id="KW-1185">Reference proteome</keyword>
<dbReference type="PANTHER" id="PTHR21666">
    <property type="entry name" value="PEPTIDASE-RELATED"/>
    <property type="match status" value="1"/>
</dbReference>
<feature type="domain" description="M23ase beta-sheet core" evidence="2">
    <location>
        <begin position="318"/>
        <end position="412"/>
    </location>
</feature>
<dbReference type="AlphaFoldDB" id="A0A1G6ZYV3"/>
<dbReference type="InterPro" id="IPR050570">
    <property type="entry name" value="Cell_wall_metabolism_enzyme"/>
</dbReference>
<dbReference type="STRING" id="57664.SAMN05661003_103194"/>
<dbReference type="Proteomes" id="UP000243205">
    <property type="component" value="Unassembled WGS sequence"/>
</dbReference>
<evidence type="ECO:0000256" key="1">
    <source>
        <dbReference type="ARBA" id="ARBA00022729"/>
    </source>
</evidence>
<dbReference type="SUPFAM" id="SSF51261">
    <property type="entry name" value="Duplicated hybrid motif"/>
    <property type="match status" value="1"/>
</dbReference>
<dbReference type="Pfam" id="PF01551">
    <property type="entry name" value="Peptidase_M23"/>
    <property type="match status" value="1"/>
</dbReference>
<dbReference type="CDD" id="cd12797">
    <property type="entry name" value="M23_peptidase"/>
    <property type="match status" value="1"/>
</dbReference>
<organism evidence="3 4">
    <name type="scientific">Desulfuromonas thiophila</name>
    <dbReference type="NCBI Taxonomy" id="57664"/>
    <lineage>
        <taxon>Bacteria</taxon>
        <taxon>Pseudomonadati</taxon>
        <taxon>Thermodesulfobacteriota</taxon>
        <taxon>Desulfuromonadia</taxon>
        <taxon>Desulfuromonadales</taxon>
        <taxon>Desulfuromonadaceae</taxon>
        <taxon>Desulfuromonas</taxon>
    </lineage>
</organism>
<reference evidence="4" key="1">
    <citation type="submission" date="2016-10" db="EMBL/GenBank/DDBJ databases">
        <authorList>
            <person name="Varghese N."/>
            <person name="Submissions S."/>
        </authorList>
    </citation>
    <scope>NUCLEOTIDE SEQUENCE [LARGE SCALE GENOMIC DNA]</scope>
    <source>
        <strain evidence="4">DSM 8987</strain>
    </source>
</reference>
<sequence>MKKSSRLLVVPLILLLAAALFFYLRDMQPPDIALTPAGGPLRSANGLQLQVQDPGAGLRWLRVTAQQGQQQFVLFDQRWSNAPASLDQPLQLDPMLQDGSLTLLVETGDAAPYPFGGGNQTQQLFSFELDNRPPQLTVLSRSHNLTQGGSGLLLFRASEPVSDCGLQIGERFFPAFQQPSGDYLCLFSYPHDAARDSVPRLVAKDRAGNTGNGGFYYHINRRTFAQDQIGISDGFLQQVMPQFRQQFPDAATDLDLFLRVNRELRPANRQRLIELCGNSSSQPLWQGPFLRQPNAATRATFGDVRSYLYQGQKIDQQTHMGIDLASTAQAEVPAANSGRVVFADYLGIYGNCVLVDHGLGLHSLYAHLTRMDVQPGQSIARGQIVGTTGATGLAGGDHLHYEMMIGGLPINPIEWWDPSWMTNNIDSKLQQLAGQPGL</sequence>
<dbReference type="GO" id="GO:0004222">
    <property type="term" value="F:metalloendopeptidase activity"/>
    <property type="evidence" value="ECO:0007669"/>
    <property type="project" value="TreeGrafter"/>
</dbReference>
<gene>
    <name evidence="3" type="ORF">SAMN05661003_103194</name>
</gene>
<dbReference type="PANTHER" id="PTHR21666:SF289">
    <property type="entry name" value="L-ALA--D-GLU ENDOPEPTIDASE"/>
    <property type="match status" value="1"/>
</dbReference>
<evidence type="ECO:0000259" key="2">
    <source>
        <dbReference type="Pfam" id="PF01551"/>
    </source>
</evidence>